<protein>
    <submittedName>
        <fullName evidence="1">Uncharacterized protein</fullName>
    </submittedName>
</protein>
<comment type="caution">
    <text evidence="1">The sequence shown here is derived from an EMBL/GenBank/DDBJ whole genome shotgun (WGS) entry which is preliminary data.</text>
</comment>
<organism evidence="1 2">
    <name type="scientific">Ancylostoma ceylanicum</name>
    <dbReference type="NCBI Taxonomy" id="53326"/>
    <lineage>
        <taxon>Eukaryota</taxon>
        <taxon>Metazoa</taxon>
        <taxon>Ecdysozoa</taxon>
        <taxon>Nematoda</taxon>
        <taxon>Chromadorea</taxon>
        <taxon>Rhabditida</taxon>
        <taxon>Rhabditina</taxon>
        <taxon>Rhabditomorpha</taxon>
        <taxon>Strongyloidea</taxon>
        <taxon>Ancylostomatidae</taxon>
        <taxon>Ancylostomatinae</taxon>
        <taxon>Ancylostoma</taxon>
    </lineage>
</organism>
<dbReference type="Proteomes" id="UP000024635">
    <property type="component" value="Unassembled WGS sequence"/>
</dbReference>
<dbReference type="AlphaFoldDB" id="A0A016UMD1"/>
<sequence length="70" mass="8345">MNVRKQERTKRSINLRLQISKHSALWQRKLLQRTRRILIPRFDLEWINDGMSAAAPGRIYSPANECRARK</sequence>
<accession>A0A016UMD1</accession>
<evidence type="ECO:0000313" key="2">
    <source>
        <dbReference type="Proteomes" id="UP000024635"/>
    </source>
</evidence>
<dbReference type="EMBL" id="JARK01001370">
    <property type="protein sequence ID" value="EYC16360.1"/>
    <property type="molecule type" value="Genomic_DNA"/>
</dbReference>
<proteinExistence type="predicted"/>
<evidence type="ECO:0000313" key="1">
    <source>
        <dbReference type="EMBL" id="EYC16360.1"/>
    </source>
</evidence>
<gene>
    <name evidence="1" type="primary">Acey_s0034.g2952</name>
    <name evidence="1" type="ORF">Y032_0034g2952</name>
</gene>
<name>A0A016UMD1_9BILA</name>
<reference evidence="2" key="1">
    <citation type="journal article" date="2015" name="Nat. Genet.">
        <title>The genome and transcriptome of the zoonotic hookworm Ancylostoma ceylanicum identify infection-specific gene families.</title>
        <authorList>
            <person name="Schwarz E.M."/>
            <person name="Hu Y."/>
            <person name="Antoshechkin I."/>
            <person name="Miller M.M."/>
            <person name="Sternberg P.W."/>
            <person name="Aroian R.V."/>
        </authorList>
    </citation>
    <scope>NUCLEOTIDE SEQUENCE</scope>
    <source>
        <strain evidence="2">HY135</strain>
    </source>
</reference>
<keyword evidence="2" id="KW-1185">Reference proteome</keyword>